<dbReference type="SUPFAM" id="SSF57903">
    <property type="entry name" value="FYVE/PHD zinc finger"/>
    <property type="match status" value="1"/>
</dbReference>
<evidence type="ECO:0000256" key="1">
    <source>
        <dbReference type="ARBA" id="ARBA00022723"/>
    </source>
</evidence>
<accession>A0A6G1S9L6</accession>
<dbReference type="InterPro" id="IPR011011">
    <property type="entry name" value="Znf_FYVE_PHD"/>
</dbReference>
<keyword evidence="1" id="KW-0479">Metal-binding</keyword>
<dbReference type="Gene3D" id="3.30.40.10">
    <property type="entry name" value="Zinc/RING finger domain, C3HC4 (zinc finger)"/>
    <property type="match status" value="1"/>
</dbReference>
<evidence type="ECO:0000313" key="8">
    <source>
        <dbReference type="EMBL" id="MDE46633.1"/>
    </source>
</evidence>
<dbReference type="PROSITE" id="PS50016">
    <property type="entry name" value="ZF_PHD_2"/>
    <property type="match status" value="1"/>
</dbReference>
<dbReference type="GO" id="GO:0006357">
    <property type="term" value="P:regulation of transcription by RNA polymerase II"/>
    <property type="evidence" value="ECO:0007669"/>
    <property type="project" value="TreeGrafter"/>
</dbReference>
<dbReference type="InterPro" id="IPR019787">
    <property type="entry name" value="Znf_PHD-finger"/>
</dbReference>
<evidence type="ECO:0000256" key="5">
    <source>
        <dbReference type="SAM" id="MobiDB-lite"/>
    </source>
</evidence>
<dbReference type="InterPro" id="IPR050701">
    <property type="entry name" value="Histone_Mod_Regulator"/>
</dbReference>
<feature type="domain" description="PHD-type" evidence="6">
    <location>
        <begin position="260"/>
        <end position="310"/>
    </location>
</feature>
<dbReference type="InterPro" id="IPR001965">
    <property type="entry name" value="Znf_PHD"/>
</dbReference>
<dbReference type="SMART" id="SM00249">
    <property type="entry name" value="PHD"/>
    <property type="match status" value="1"/>
</dbReference>
<dbReference type="EMBL" id="GGYP01001862">
    <property type="protein sequence ID" value="MDE46633.1"/>
    <property type="molecule type" value="Transcribed_RNA"/>
</dbReference>
<feature type="region of interest" description="Disordered" evidence="5">
    <location>
        <begin position="153"/>
        <end position="192"/>
    </location>
</feature>
<dbReference type="Pfam" id="PF13831">
    <property type="entry name" value="PHD_2"/>
    <property type="match status" value="1"/>
</dbReference>
<sequence>MPKTKHKGRTTMREPVHVSPKRTRQTSRSNSGCSSEDETTNSLDAVTNHRQKRPRVETIGASSTSSAIFDPLTPSLKLKDSTRIYNFGYRKKPAELFRKDLISAMKMADSEQLNESDYITITDHWKEEWEKGVQVPVNPEGLPSASFRLLADKSQKSAKTQTSEGVKIEPGSQENGDSKQNKNITKQSRSTKDYIKKAHRSNEFLKYELDLIDICWQKLMRQTCLPEIPETVIEDVITELERQCAENMKNNKIGIEFNDGVVCDVCRSPYSEDGNEMIFCDTCNVCVHQACYDIDEIPAGEWYCQPCRELGRVDKACCVLCPNKNGAMKRTPDNHWAHVSCSLWVVSQIDGDHKDNASDIKISKKNKSNKT</sequence>
<feature type="compositionally biased region" description="Polar residues" evidence="5">
    <location>
        <begin position="26"/>
        <end position="45"/>
    </location>
</feature>
<gene>
    <name evidence="8" type="primary">Phf16</name>
    <name evidence="8" type="ORF">g.19675</name>
</gene>
<evidence type="ECO:0000256" key="4">
    <source>
        <dbReference type="PROSITE-ProRule" id="PRU00146"/>
    </source>
</evidence>
<dbReference type="PROSITE" id="PS51805">
    <property type="entry name" value="EPHD"/>
    <property type="match status" value="1"/>
</dbReference>
<evidence type="ECO:0000256" key="3">
    <source>
        <dbReference type="ARBA" id="ARBA00022833"/>
    </source>
</evidence>
<keyword evidence="3" id="KW-0862">Zinc</keyword>
<reference evidence="8" key="1">
    <citation type="submission" date="2018-10" db="EMBL/GenBank/DDBJ databases">
        <title>Transcriptome assembly of Aceria tosichella (Wheat curl mite) Type 2.</title>
        <authorList>
            <person name="Scully E.D."/>
            <person name="Geib S.M."/>
            <person name="Palmer N.A."/>
            <person name="Gupta A.K."/>
            <person name="Sarath G."/>
            <person name="Tatineni S."/>
        </authorList>
    </citation>
    <scope>NUCLEOTIDE SEQUENCE</scope>
    <source>
        <strain evidence="8">LincolnNE</strain>
    </source>
</reference>
<dbReference type="Pfam" id="PF13832">
    <property type="entry name" value="zf-HC5HC2H_2"/>
    <property type="match status" value="1"/>
</dbReference>
<keyword evidence="2 4" id="KW-0863">Zinc-finger</keyword>
<dbReference type="PANTHER" id="PTHR13793">
    <property type="entry name" value="PHD FINGER PROTEINS"/>
    <property type="match status" value="1"/>
</dbReference>
<evidence type="ECO:0000259" key="6">
    <source>
        <dbReference type="PROSITE" id="PS50016"/>
    </source>
</evidence>
<dbReference type="AlphaFoldDB" id="A0A6G1S9L6"/>
<evidence type="ECO:0000259" key="7">
    <source>
        <dbReference type="PROSITE" id="PS51805"/>
    </source>
</evidence>
<protein>
    <submittedName>
        <fullName evidence="8">Protein Jade-3</fullName>
    </submittedName>
</protein>
<dbReference type="InterPro" id="IPR019786">
    <property type="entry name" value="Zinc_finger_PHD-type_CS"/>
</dbReference>
<dbReference type="PANTHER" id="PTHR13793:SF160">
    <property type="entry name" value="PHD FINGER PROTEIN RHINOCEROS"/>
    <property type="match status" value="1"/>
</dbReference>
<dbReference type="GO" id="GO:0008270">
    <property type="term" value="F:zinc ion binding"/>
    <property type="evidence" value="ECO:0007669"/>
    <property type="project" value="UniProtKB-KW"/>
</dbReference>
<evidence type="ECO:0000256" key="2">
    <source>
        <dbReference type="ARBA" id="ARBA00022771"/>
    </source>
</evidence>
<feature type="region of interest" description="Disordered" evidence="5">
    <location>
        <begin position="1"/>
        <end position="61"/>
    </location>
</feature>
<feature type="compositionally biased region" description="Basic residues" evidence="5">
    <location>
        <begin position="1"/>
        <end position="10"/>
    </location>
</feature>
<feature type="domain" description="PHD-type" evidence="7">
    <location>
        <begin position="315"/>
        <end position="371"/>
    </location>
</feature>
<organism evidence="8">
    <name type="scientific">Aceria tosichella</name>
    <name type="common">wheat curl mite</name>
    <dbReference type="NCBI Taxonomy" id="561515"/>
    <lineage>
        <taxon>Eukaryota</taxon>
        <taxon>Metazoa</taxon>
        <taxon>Ecdysozoa</taxon>
        <taxon>Arthropoda</taxon>
        <taxon>Chelicerata</taxon>
        <taxon>Arachnida</taxon>
        <taxon>Acari</taxon>
        <taxon>Acariformes</taxon>
        <taxon>Trombidiformes</taxon>
        <taxon>Prostigmata</taxon>
        <taxon>Eupodina</taxon>
        <taxon>Eriophyoidea</taxon>
        <taxon>Eriophyidae</taxon>
        <taxon>Eriophyinae</taxon>
        <taxon>Aceriini</taxon>
        <taxon>Aceria</taxon>
    </lineage>
</organism>
<proteinExistence type="predicted"/>
<name>A0A6G1S9L6_9ACAR</name>
<dbReference type="InterPro" id="IPR034732">
    <property type="entry name" value="EPHD"/>
</dbReference>
<dbReference type="CDD" id="cd15573">
    <property type="entry name" value="PHD_JADE"/>
    <property type="match status" value="1"/>
</dbReference>
<dbReference type="PROSITE" id="PS01359">
    <property type="entry name" value="ZF_PHD_1"/>
    <property type="match status" value="1"/>
</dbReference>
<dbReference type="InterPro" id="IPR013083">
    <property type="entry name" value="Znf_RING/FYVE/PHD"/>
</dbReference>